<accession>A0ABR3A0K2</accession>
<comment type="similarity">
    <text evidence="2">Belongs to the major facilitator superfamily. Monocarboxylate porter (TC 2.A.1.13) family.</text>
</comment>
<name>A0ABR3A0K2_9AGAR</name>
<dbReference type="InterPro" id="IPR036259">
    <property type="entry name" value="MFS_trans_sf"/>
</dbReference>
<gene>
    <name evidence="4" type="ORF">AAF712_006351</name>
</gene>
<evidence type="ECO:0000256" key="3">
    <source>
        <dbReference type="SAM" id="Phobius"/>
    </source>
</evidence>
<feature type="transmembrane region" description="Helical" evidence="3">
    <location>
        <begin position="190"/>
        <end position="209"/>
    </location>
</feature>
<keyword evidence="3" id="KW-0472">Membrane</keyword>
<feature type="transmembrane region" description="Helical" evidence="3">
    <location>
        <begin position="132"/>
        <end position="152"/>
    </location>
</feature>
<dbReference type="Gene3D" id="1.20.1250.20">
    <property type="entry name" value="MFS general substrate transporter like domains"/>
    <property type="match status" value="2"/>
</dbReference>
<dbReference type="Proteomes" id="UP001437256">
    <property type="component" value="Unassembled WGS sequence"/>
</dbReference>
<feature type="transmembrane region" description="Helical" evidence="3">
    <location>
        <begin position="164"/>
        <end position="184"/>
    </location>
</feature>
<organism evidence="4 5">
    <name type="scientific">Marasmius tenuissimus</name>
    <dbReference type="NCBI Taxonomy" id="585030"/>
    <lineage>
        <taxon>Eukaryota</taxon>
        <taxon>Fungi</taxon>
        <taxon>Dikarya</taxon>
        <taxon>Basidiomycota</taxon>
        <taxon>Agaricomycotina</taxon>
        <taxon>Agaricomycetes</taxon>
        <taxon>Agaricomycetidae</taxon>
        <taxon>Agaricales</taxon>
        <taxon>Marasmiineae</taxon>
        <taxon>Marasmiaceae</taxon>
        <taxon>Marasmius</taxon>
    </lineage>
</organism>
<dbReference type="InterPro" id="IPR050327">
    <property type="entry name" value="Proton-linked_MCT"/>
</dbReference>
<reference evidence="4 5" key="1">
    <citation type="submission" date="2024-05" db="EMBL/GenBank/DDBJ databases">
        <title>A draft genome resource for the thread blight pathogen Marasmius tenuissimus strain MS-2.</title>
        <authorList>
            <person name="Yulfo-Soto G.E."/>
            <person name="Baruah I.K."/>
            <person name="Amoako-Attah I."/>
            <person name="Bukari Y."/>
            <person name="Meinhardt L.W."/>
            <person name="Bailey B.A."/>
            <person name="Cohen S.P."/>
        </authorList>
    </citation>
    <scope>NUCLEOTIDE SEQUENCE [LARGE SCALE GENOMIC DNA]</scope>
    <source>
        <strain evidence="4 5">MS-2</strain>
    </source>
</reference>
<sequence>MSKTDIPLSDEAILKLATQTPLPSSTDSLAIELEADTPENPHGSSSRRISETFLVETEDDAYGNDMRANESSLPPVDRGIKAWKFLIAAFFADAIVWGFPNSFGVFLDESRPPNEAYLTDPKYATQSNASSLLPLIGPLSSGIMYCSGPLITTIISRWPHRRRLVMWFGTVLCWASLFGASYTIEVKLLVFLQGALYAVGGALLYYPCMSYMSEWFVERRGLANGVMFAGASAGGLILPPILPSLISSYGSSKALRILGIATGGLLVPFLPFVKGRLPELRYRVRGPEPRGLVTGSTSIRKRDWLKNTTFWVLIITNTVQGFGYFVPILWLPTFANALRMSSTNAAIALAMLNGASVVGRLSMGYLSDRLNPWLLAISTLICTSLSIFILWGVLSTTFAGLLSFGIAYGALAGGWTTLWTGFLRPLTSNDPRLATTLLGYLMLSRGIGNIFSTPISSALSSGLGSNSSIPNGSPHHSTGFEVDNGKYEKMIFEWEAW</sequence>
<keyword evidence="3" id="KW-1133">Transmembrane helix</keyword>
<evidence type="ECO:0000313" key="5">
    <source>
        <dbReference type="Proteomes" id="UP001437256"/>
    </source>
</evidence>
<feature type="transmembrane region" description="Helical" evidence="3">
    <location>
        <begin position="254"/>
        <end position="273"/>
    </location>
</feature>
<evidence type="ECO:0000256" key="2">
    <source>
        <dbReference type="ARBA" id="ARBA00006727"/>
    </source>
</evidence>
<evidence type="ECO:0000313" key="4">
    <source>
        <dbReference type="EMBL" id="KAL0066549.1"/>
    </source>
</evidence>
<feature type="transmembrane region" description="Helical" evidence="3">
    <location>
        <begin position="373"/>
        <end position="394"/>
    </location>
</feature>
<evidence type="ECO:0008006" key="6">
    <source>
        <dbReference type="Google" id="ProtNLM"/>
    </source>
</evidence>
<comment type="caution">
    <text evidence="4">The sequence shown here is derived from an EMBL/GenBank/DDBJ whole genome shotgun (WGS) entry which is preliminary data.</text>
</comment>
<dbReference type="InterPro" id="IPR011701">
    <property type="entry name" value="MFS"/>
</dbReference>
<dbReference type="PANTHER" id="PTHR11360">
    <property type="entry name" value="MONOCARBOXYLATE TRANSPORTER"/>
    <property type="match status" value="1"/>
</dbReference>
<comment type="subcellular location">
    <subcellularLocation>
        <location evidence="1">Membrane</location>
        <topology evidence="1">Multi-pass membrane protein</topology>
    </subcellularLocation>
</comment>
<dbReference type="PANTHER" id="PTHR11360:SF287">
    <property type="entry name" value="MFS MONOCARBOXYLATE TRANSPORTER"/>
    <property type="match status" value="1"/>
</dbReference>
<proteinExistence type="inferred from homology"/>
<feature type="transmembrane region" description="Helical" evidence="3">
    <location>
        <begin position="400"/>
        <end position="423"/>
    </location>
</feature>
<feature type="transmembrane region" description="Helical" evidence="3">
    <location>
        <begin position="310"/>
        <end position="331"/>
    </location>
</feature>
<dbReference type="EMBL" id="JBBXMP010000034">
    <property type="protein sequence ID" value="KAL0066549.1"/>
    <property type="molecule type" value="Genomic_DNA"/>
</dbReference>
<keyword evidence="5" id="KW-1185">Reference proteome</keyword>
<dbReference type="SUPFAM" id="SSF103473">
    <property type="entry name" value="MFS general substrate transporter"/>
    <property type="match status" value="1"/>
</dbReference>
<feature type="transmembrane region" description="Helical" evidence="3">
    <location>
        <begin position="82"/>
        <end position="100"/>
    </location>
</feature>
<protein>
    <recommendedName>
        <fullName evidence="6">MFS general substrate transporter</fullName>
    </recommendedName>
</protein>
<evidence type="ECO:0000256" key="1">
    <source>
        <dbReference type="ARBA" id="ARBA00004141"/>
    </source>
</evidence>
<dbReference type="Pfam" id="PF07690">
    <property type="entry name" value="MFS_1"/>
    <property type="match status" value="1"/>
</dbReference>
<keyword evidence="3" id="KW-0812">Transmembrane</keyword>
<feature type="transmembrane region" description="Helical" evidence="3">
    <location>
        <begin position="221"/>
        <end position="242"/>
    </location>
</feature>